<gene>
    <name evidence="2" type="ORF">BCR44DRAFT_78345</name>
</gene>
<dbReference type="EMBL" id="MCFL01000024">
    <property type="protein sequence ID" value="ORZ35005.1"/>
    <property type="molecule type" value="Genomic_DNA"/>
</dbReference>
<feature type="region of interest" description="Disordered" evidence="1">
    <location>
        <begin position="28"/>
        <end position="47"/>
    </location>
</feature>
<dbReference type="AlphaFoldDB" id="A0A1Y2HKA6"/>
<name>A0A1Y2HKA6_9FUNG</name>
<sequence length="334" mass="36749">MPLTTITSRTSLGWIDLHYRLRIRIDDGDEENPPAHSPAPPESQAESAICAKRGQKYDIASGFAAFLAGSHEIDVHIGRYGIPKVLAMPSGNLWLSIVRPGVFRHFKHSHVLVESCHVVGKYQVKVSISEQVRARIMETVAANYWFRRKGKKHAGYPDPGPVPEIPAGVKPVELAVSGRVFSFFRRSHLVLGVGKRRILFLERPGVGLSNKWIEWEARLLHDSQSEIDLASLDRGTITAVEGVDYTLLMSHEDRNALSWFRWAGANDEGQGIAKVDMDAFLGLVTSSEDCNCDGGTPTAQELALIVLAFHPLINIVGNINFLTCMVSGGSIESC</sequence>
<evidence type="ECO:0000256" key="1">
    <source>
        <dbReference type="SAM" id="MobiDB-lite"/>
    </source>
</evidence>
<organism evidence="2 3">
    <name type="scientific">Catenaria anguillulae PL171</name>
    <dbReference type="NCBI Taxonomy" id="765915"/>
    <lineage>
        <taxon>Eukaryota</taxon>
        <taxon>Fungi</taxon>
        <taxon>Fungi incertae sedis</taxon>
        <taxon>Blastocladiomycota</taxon>
        <taxon>Blastocladiomycetes</taxon>
        <taxon>Blastocladiales</taxon>
        <taxon>Catenariaceae</taxon>
        <taxon>Catenaria</taxon>
    </lineage>
</organism>
<comment type="caution">
    <text evidence="2">The sequence shown here is derived from an EMBL/GenBank/DDBJ whole genome shotgun (WGS) entry which is preliminary data.</text>
</comment>
<accession>A0A1Y2HKA6</accession>
<proteinExistence type="predicted"/>
<protein>
    <submittedName>
        <fullName evidence="2">Uncharacterized protein</fullName>
    </submittedName>
</protein>
<evidence type="ECO:0000313" key="3">
    <source>
        <dbReference type="Proteomes" id="UP000193411"/>
    </source>
</evidence>
<reference evidence="2 3" key="1">
    <citation type="submission" date="2016-07" db="EMBL/GenBank/DDBJ databases">
        <title>Pervasive Adenine N6-methylation of Active Genes in Fungi.</title>
        <authorList>
            <consortium name="DOE Joint Genome Institute"/>
            <person name="Mondo S.J."/>
            <person name="Dannebaum R.O."/>
            <person name="Kuo R.C."/>
            <person name="Labutti K."/>
            <person name="Haridas S."/>
            <person name="Kuo A."/>
            <person name="Salamov A."/>
            <person name="Ahrendt S.R."/>
            <person name="Lipzen A."/>
            <person name="Sullivan W."/>
            <person name="Andreopoulos W.B."/>
            <person name="Clum A."/>
            <person name="Lindquist E."/>
            <person name="Daum C."/>
            <person name="Ramamoorthy G.K."/>
            <person name="Gryganskyi A."/>
            <person name="Culley D."/>
            <person name="Magnuson J.K."/>
            <person name="James T.Y."/>
            <person name="O'Malley M.A."/>
            <person name="Stajich J.E."/>
            <person name="Spatafora J.W."/>
            <person name="Visel A."/>
            <person name="Grigoriev I.V."/>
        </authorList>
    </citation>
    <scope>NUCLEOTIDE SEQUENCE [LARGE SCALE GENOMIC DNA]</scope>
    <source>
        <strain evidence="2 3">PL171</strain>
    </source>
</reference>
<evidence type="ECO:0000313" key="2">
    <source>
        <dbReference type="EMBL" id="ORZ35005.1"/>
    </source>
</evidence>
<dbReference type="Proteomes" id="UP000193411">
    <property type="component" value="Unassembled WGS sequence"/>
</dbReference>
<keyword evidence="3" id="KW-1185">Reference proteome</keyword>